<evidence type="ECO:0000313" key="2">
    <source>
        <dbReference type="EMBL" id="MFC6087836.1"/>
    </source>
</evidence>
<evidence type="ECO:0000313" key="3">
    <source>
        <dbReference type="Proteomes" id="UP001596220"/>
    </source>
</evidence>
<proteinExistence type="predicted"/>
<protein>
    <submittedName>
        <fullName evidence="2">CHAT domain-containing protein</fullName>
    </submittedName>
</protein>
<dbReference type="Pfam" id="PF12770">
    <property type="entry name" value="CHAT"/>
    <property type="match status" value="1"/>
</dbReference>
<keyword evidence="3" id="KW-1185">Reference proteome</keyword>
<sequence>MRLSPDRLEVGRVAELTVELTNDGDGPCSHIVVKLALPQGVVLLGGGVRVEVLRLLPGEGVTRVLKVRPTAEGLLEVGSSNFSYRDRWGTPHRVREFRASLEVVAARTAGPPPEPRFAVSLLDHELPVGQWSQLRGRVTNTGIPVLVGTSVQVSGAMEVDPRSAHQSLGTLPPAETAEFVVHVRPTSSGSHVPVHVVITVGTDGGAVRREPHTLAVRVTDAPARDEVGQEVVRILHLSAGPADLGRMRLDDNVRAIRETLRLALDRDRYRLEARGGVRARDLTQALLDVRPHVVHFSGHGLETGGLVVQNEVGMSRPLTVAGVAALFKEVNDTVRCVVLDACHSAVLAEAVVEHVDFVVTMRREVSDPAAIAFGIGFYQALATNAPVEKAFNLGCVGVRLDELTSGEADTPLLLKRKG</sequence>
<dbReference type="EMBL" id="JBHSQO010000001">
    <property type="protein sequence ID" value="MFC6087836.1"/>
    <property type="molecule type" value="Genomic_DNA"/>
</dbReference>
<name>A0ABW1NY23_9PSEU</name>
<reference evidence="3" key="1">
    <citation type="journal article" date="2019" name="Int. J. Syst. Evol. Microbiol.">
        <title>The Global Catalogue of Microorganisms (GCM) 10K type strain sequencing project: providing services to taxonomists for standard genome sequencing and annotation.</title>
        <authorList>
            <consortium name="The Broad Institute Genomics Platform"/>
            <consortium name="The Broad Institute Genome Sequencing Center for Infectious Disease"/>
            <person name="Wu L."/>
            <person name="Ma J."/>
        </authorList>
    </citation>
    <scope>NUCLEOTIDE SEQUENCE [LARGE SCALE GENOMIC DNA]</scope>
    <source>
        <strain evidence="3">CGMCC 4.7246</strain>
    </source>
</reference>
<dbReference type="RefSeq" id="WP_380631793.1">
    <property type="nucleotide sequence ID" value="NZ_JBHSQO010000001.1"/>
</dbReference>
<gene>
    <name evidence="2" type="ORF">ACFP3R_00970</name>
</gene>
<feature type="domain" description="CHAT" evidence="1">
    <location>
        <begin position="253"/>
        <end position="390"/>
    </location>
</feature>
<comment type="caution">
    <text evidence="2">The sequence shown here is derived from an EMBL/GenBank/DDBJ whole genome shotgun (WGS) entry which is preliminary data.</text>
</comment>
<evidence type="ECO:0000259" key="1">
    <source>
        <dbReference type="Pfam" id="PF12770"/>
    </source>
</evidence>
<accession>A0ABW1NY23</accession>
<organism evidence="2 3">
    <name type="scientific">Saccharothrix lopnurensis</name>
    <dbReference type="NCBI Taxonomy" id="1670621"/>
    <lineage>
        <taxon>Bacteria</taxon>
        <taxon>Bacillati</taxon>
        <taxon>Actinomycetota</taxon>
        <taxon>Actinomycetes</taxon>
        <taxon>Pseudonocardiales</taxon>
        <taxon>Pseudonocardiaceae</taxon>
        <taxon>Saccharothrix</taxon>
    </lineage>
</organism>
<dbReference type="InterPro" id="IPR024983">
    <property type="entry name" value="CHAT_dom"/>
</dbReference>
<dbReference type="Proteomes" id="UP001596220">
    <property type="component" value="Unassembled WGS sequence"/>
</dbReference>